<dbReference type="InterPro" id="IPR054545">
    <property type="entry name" value="ApeI-like"/>
</dbReference>
<dbReference type="PANTHER" id="PTHR45398:SF1">
    <property type="entry name" value="ENZYME, PUTATIVE (JCVI)-RELATED"/>
    <property type="match status" value="1"/>
</dbReference>
<dbReference type="Gene3D" id="3.30.300.30">
    <property type="match status" value="1"/>
</dbReference>
<dbReference type="Pfam" id="PF00501">
    <property type="entry name" value="AMP-binding"/>
    <property type="match status" value="1"/>
</dbReference>
<dbReference type="InterPro" id="IPR029069">
    <property type="entry name" value="HotDog_dom_sf"/>
</dbReference>
<dbReference type="Gene3D" id="3.10.129.10">
    <property type="entry name" value="Hotdog Thioesterase"/>
    <property type="match status" value="1"/>
</dbReference>
<evidence type="ECO:0000259" key="1">
    <source>
        <dbReference type="Pfam" id="PF00501"/>
    </source>
</evidence>
<evidence type="ECO:0000259" key="2">
    <source>
        <dbReference type="Pfam" id="PF22818"/>
    </source>
</evidence>
<dbReference type="EMBL" id="CP097501">
    <property type="protein sequence ID" value="URD67050.1"/>
    <property type="molecule type" value="Genomic_DNA"/>
</dbReference>
<feature type="domain" description="AMP-dependent synthetase/ligase" evidence="1">
    <location>
        <begin position="126"/>
        <end position="284"/>
    </location>
</feature>
<gene>
    <name evidence="3" type="ORF">LNQ82_07575</name>
</gene>
<proteinExistence type="predicted"/>
<dbReference type="InterPro" id="IPR042099">
    <property type="entry name" value="ANL_N_sf"/>
</dbReference>
<reference evidence="3" key="1">
    <citation type="submission" date="2022-05" db="EMBL/GenBank/DDBJ databases">
        <title>Alysiella filiformis genome sequencing.</title>
        <authorList>
            <person name="Viehboeck T."/>
        </authorList>
    </citation>
    <scope>NUCLEOTIDE SEQUENCE</scope>
    <source>
        <strain evidence="3">DSM 2580</strain>
    </source>
</reference>
<accession>A0AAE9HVM8</accession>
<dbReference type="InterPro" id="IPR045851">
    <property type="entry name" value="AMP-bd_C_sf"/>
</dbReference>
<dbReference type="SUPFAM" id="SSF54637">
    <property type="entry name" value="Thioesterase/thiol ester dehydrase-isomerase"/>
    <property type="match status" value="1"/>
</dbReference>
<dbReference type="AlphaFoldDB" id="A0AAE9HVM8"/>
<name>A0AAE9HVM8_9NEIS</name>
<dbReference type="RefSeq" id="WP_051531921.1">
    <property type="nucleotide sequence ID" value="NZ_CP097501.1"/>
</dbReference>
<evidence type="ECO:0000313" key="4">
    <source>
        <dbReference type="Proteomes" id="UP001056819"/>
    </source>
</evidence>
<sequence>MMACWHTLFTQPPAGEVADGWTYADFAAATQYWAQALQKAEVKSVALWFDDAARLASALAATWLAGADAYLLPDLSDVSRQWAQQHDCILFGDDEAFADAAWLYRREHEHARHQGATLTFPAENRVFLKTSASSGAAKTIGKSRKHMEREAAALAQVLPENWRGATALASISAQHLYGLSFRVFAALACGWRIGRTRHSYPEDLIAAAKQHSACLWLTSPALLNRLGGQRDWAALRPTLRGVVSAGGMLPVEVSRQLHQHLGFYPHNVYGSTETGVIAIQQDDAHVLLPAVAARIRSTGSLAVRSPWTDGTQSTADSAELHGRKLVLHGRSDRIIKLADKRISLARIEQLLLAHPYIADAHCLRHPQHGRIAAWLALNNEGIAAWRTHGRNAMIAELKRNLDELKPLGAVPRHWRFADSLPRNPQAKIRAADAENALLHPPTAPNWHALPAEHADERAFEGIIPLDLPYFGGHFAQFPLVPGVVQLQWVMALALPEHAPNQIENLKFQKFIRPHDCIQLFLRHDSAKNKIYFSLRLPDGSPCASGRIALPVSE</sequence>
<feature type="domain" description="ApeI dehydratase-like" evidence="2">
    <location>
        <begin position="456"/>
        <end position="546"/>
    </location>
</feature>
<dbReference type="Proteomes" id="UP001056819">
    <property type="component" value="Chromosome"/>
</dbReference>
<dbReference type="PANTHER" id="PTHR45398">
    <property type="match status" value="1"/>
</dbReference>
<dbReference type="Pfam" id="PF22818">
    <property type="entry name" value="ApeI-like"/>
    <property type="match status" value="1"/>
</dbReference>
<protein>
    <submittedName>
        <fullName evidence="3">AMP-binding protein</fullName>
    </submittedName>
</protein>
<dbReference type="Gene3D" id="3.40.50.12780">
    <property type="entry name" value="N-terminal domain of ligase-like"/>
    <property type="match status" value="1"/>
</dbReference>
<evidence type="ECO:0000313" key="3">
    <source>
        <dbReference type="EMBL" id="URD67050.1"/>
    </source>
</evidence>
<organism evidence="3 4">
    <name type="scientific">Conchiformibius steedae DSM 2580</name>
    <dbReference type="NCBI Taxonomy" id="1121352"/>
    <lineage>
        <taxon>Bacteria</taxon>
        <taxon>Pseudomonadati</taxon>
        <taxon>Pseudomonadota</taxon>
        <taxon>Betaproteobacteria</taxon>
        <taxon>Neisseriales</taxon>
        <taxon>Neisseriaceae</taxon>
        <taxon>Conchiformibius</taxon>
    </lineage>
</organism>
<dbReference type="SUPFAM" id="SSF56801">
    <property type="entry name" value="Acetyl-CoA synthetase-like"/>
    <property type="match status" value="1"/>
</dbReference>
<dbReference type="InterPro" id="IPR000873">
    <property type="entry name" value="AMP-dep_synth/lig_dom"/>
</dbReference>